<dbReference type="GeneID" id="120278543"/>
<evidence type="ECO:0000256" key="6">
    <source>
        <dbReference type="ARBA" id="ARBA00023157"/>
    </source>
</evidence>
<sequence>MNVCFDISHSHFQIDAVTIASHVLLFALLALSFSYSLAKYPSPLQDFCVADLNSNVFVIGFVCKNPKHAAPDDFIAHGLDKPGNTSNPQGFAVTPVFVEQLVGLNTLGVSLARLDCIPYGLIVNHYHPCVTEIMTVLEGKLYIGFVTSTPDFKLFAKIVKKGDMCLSSPKGLVHFQFNYGAKKAVAISGLGSQDPGVVLVPNANFSSNPPINDGILAKAFQLDKKIIDYLQSKF</sequence>
<evidence type="ECO:0000256" key="12">
    <source>
        <dbReference type="SAM" id="Phobius"/>
    </source>
</evidence>
<feature type="binding site" evidence="9">
    <location>
        <position position="127"/>
    </location>
    <ligand>
        <name>Mn(2+)</name>
        <dbReference type="ChEBI" id="CHEBI:29035"/>
    </ligand>
</feature>
<dbReference type="InterPro" id="IPR006045">
    <property type="entry name" value="Cupin_1"/>
</dbReference>
<comment type="subcellular location">
    <subcellularLocation>
        <location evidence="1 11">Secreted</location>
        <location evidence="1 11">Extracellular space</location>
        <location evidence="1 11">Apoplast</location>
    </subcellularLocation>
</comment>
<reference evidence="15" key="1">
    <citation type="submission" date="2025-08" db="UniProtKB">
        <authorList>
            <consortium name="RefSeq"/>
        </authorList>
    </citation>
    <scope>IDENTIFICATION</scope>
</reference>
<dbReference type="GO" id="GO:0048046">
    <property type="term" value="C:apoplast"/>
    <property type="evidence" value="ECO:0007669"/>
    <property type="project" value="UniProtKB-SubCell"/>
</dbReference>
<feature type="disulfide bond" evidence="10">
    <location>
        <begin position="48"/>
        <end position="63"/>
    </location>
</feature>
<evidence type="ECO:0000256" key="10">
    <source>
        <dbReference type="PIRSR" id="PIRSR601929-3"/>
    </source>
</evidence>
<dbReference type="SUPFAM" id="SSF51182">
    <property type="entry name" value="RmlC-like cupins"/>
    <property type="match status" value="1"/>
</dbReference>
<dbReference type="SMART" id="SM00835">
    <property type="entry name" value="Cupin_1"/>
    <property type="match status" value="1"/>
</dbReference>
<protein>
    <recommendedName>
        <fullName evidence="11">Germin-like protein</fullName>
    </recommendedName>
</protein>
<dbReference type="CDD" id="cd02241">
    <property type="entry name" value="cupin_OxOx"/>
    <property type="match status" value="1"/>
</dbReference>
<feature type="binding site" evidence="9">
    <location>
        <position position="132"/>
    </location>
    <ligand>
        <name>Mn(2+)</name>
        <dbReference type="ChEBI" id="CHEBI:29035"/>
    </ligand>
</feature>
<keyword evidence="4 11" id="KW-0964">Secreted</keyword>
<dbReference type="GO" id="GO:0030145">
    <property type="term" value="F:manganese ion binding"/>
    <property type="evidence" value="ECO:0007669"/>
    <property type="project" value="UniProtKB-UniRule"/>
</dbReference>
<feature type="domain" description="Cupin type-1" evidence="13">
    <location>
        <begin position="77"/>
        <end position="228"/>
    </location>
</feature>
<dbReference type="PANTHER" id="PTHR31238">
    <property type="entry name" value="GERMIN-LIKE PROTEIN SUBFAMILY 3 MEMBER 3"/>
    <property type="match status" value="1"/>
</dbReference>
<evidence type="ECO:0000313" key="14">
    <source>
        <dbReference type="Proteomes" id="UP001515500"/>
    </source>
</evidence>
<feature type="binding site" evidence="9">
    <location>
        <position position="125"/>
    </location>
    <ligand>
        <name>Mn(2+)</name>
        <dbReference type="ChEBI" id="CHEBI:29035"/>
    </ligand>
</feature>
<dbReference type="Proteomes" id="UP001515500">
    <property type="component" value="Chromosome 16"/>
</dbReference>
<dbReference type="Pfam" id="PF00190">
    <property type="entry name" value="Cupin_1"/>
    <property type="match status" value="1"/>
</dbReference>
<keyword evidence="6 10" id="KW-1015">Disulfide bond</keyword>
<keyword evidence="7 8" id="KW-0464">Manganese</keyword>
<evidence type="ECO:0000256" key="5">
    <source>
        <dbReference type="ARBA" id="ARBA00022723"/>
    </source>
</evidence>
<evidence type="ECO:0000256" key="4">
    <source>
        <dbReference type="ARBA" id="ARBA00022525"/>
    </source>
</evidence>
<feature type="binding site" evidence="8">
    <location>
        <position position="127"/>
    </location>
    <ligand>
        <name>oxalate</name>
        <dbReference type="ChEBI" id="CHEBI:30623"/>
    </ligand>
</feature>
<feature type="transmembrane region" description="Helical" evidence="12">
    <location>
        <begin position="12"/>
        <end position="35"/>
    </location>
</feature>
<evidence type="ECO:0000313" key="15">
    <source>
        <dbReference type="RefSeq" id="XP_039141243.1"/>
    </source>
</evidence>
<evidence type="ECO:0000259" key="13">
    <source>
        <dbReference type="SMART" id="SM00835"/>
    </source>
</evidence>
<keyword evidence="5 8" id="KW-0479">Metal-binding</keyword>
<dbReference type="RefSeq" id="XP_039141243.1">
    <property type="nucleotide sequence ID" value="XM_039285309.1"/>
</dbReference>
<dbReference type="PRINTS" id="PR00325">
    <property type="entry name" value="GERMIN"/>
</dbReference>
<dbReference type="FunFam" id="2.60.120.10:FF:000005">
    <property type="entry name" value="Germin-like protein subfamily 1 member 8"/>
    <property type="match status" value="1"/>
</dbReference>
<name>A0AB40CT48_DIOCR</name>
<keyword evidence="12" id="KW-1133">Transmembrane helix</keyword>
<evidence type="ECO:0000256" key="2">
    <source>
        <dbReference type="ARBA" id="ARBA00007456"/>
    </source>
</evidence>
<dbReference type="AlphaFoldDB" id="A0AB40CT48"/>
<keyword evidence="12" id="KW-0812">Transmembrane</keyword>
<dbReference type="InterPro" id="IPR014710">
    <property type="entry name" value="RmlC-like_jellyroll"/>
</dbReference>
<evidence type="ECO:0000256" key="7">
    <source>
        <dbReference type="ARBA" id="ARBA00023211"/>
    </source>
</evidence>
<evidence type="ECO:0000256" key="8">
    <source>
        <dbReference type="PIRSR" id="PIRSR601929-1"/>
    </source>
</evidence>
<keyword evidence="3 11" id="KW-0052">Apoplast</keyword>
<keyword evidence="12" id="KW-0472">Membrane</keyword>
<feature type="binding site" evidence="8">
    <location>
        <position position="132"/>
    </location>
    <ligand>
        <name>oxalate</name>
        <dbReference type="ChEBI" id="CHEBI:30623"/>
    </ligand>
</feature>
<dbReference type="InterPro" id="IPR011051">
    <property type="entry name" value="RmlC_Cupin_sf"/>
</dbReference>
<organism evidence="14 15">
    <name type="scientific">Dioscorea cayennensis subsp. rotundata</name>
    <name type="common">White Guinea yam</name>
    <name type="synonym">Dioscorea rotundata</name>
    <dbReference type="NCBI Taxonomy" id="55577"/>
    <lineage>
        <taxon>Eukaryota</taxon>
        <taxon>Viridiplantae</taxon>
        <taxon>Streptophyta</taxon>
        <taxon>Embryophyta</taxon>
        <taxon>Tracheophyta</taxon>
        <taxon>Spermatophyta</taxon>
        <taxon>Magnoliopsida</taxon>
        <taxon>Liliopsida</taxon>
        <taxon>Dioscoreales</taxon>
        <taxon>Dioscoreaceae</taxon>
        <taxon>Dioscorea</taxon>
    </lineage>
</organism>
<evidence type="ECO:0000256" key="9">
    <source>
        <dbReference type="PIRSR" id="PIRSR601929-2"/>
    </source>
</evidence>
<dbReference type="Gene3D" id="2.60.120.10">
    <property type="entry name" value="Jelly Rolls"/>
    <property type="match status" value="1"/>
</dbReference>
<feature type="binding site" evidence="9">
    <location>
        <position position="174"/>
    </location>
    <ligand>
        <name>Mn(2+)</name>
        <dbReference type="ChEBI" id="CHEBI:29035"/>
    </ligand>
</feature>
<proteinExistence type="inferred from homology"/>
<evidence type="ECO:0000256" key="11">
    <source>
        <dbReference type="RuleBase" id="RU366015"/>
    </source>
</evidence>
<evidence type="ECO:0000256" key="1">
    <source>
        <dbReference type="ARBA" id="ARBA00004271"/>
    </source>
</evidence>
<keyword evidence="14" id="KW-1185">Reference proteome</keyword>
<evidence type="ECO:0000256" key="3">
    <source>
        <dbReference type="ARBA" id="ARBA00022523"/>
    </source>
</evidence>
<comment type="similarity">
    <text evidence="2 11">Belongs to the germin family.</text>
</comment>
<accession>A0AB40CT48</accession>
<gene>
    <name evidence="15" type="primary">LOC120278543</name>
</gene>
<dbReference type="InterPro" id="IPR001929">
    <property type="entry name" value="Germin"/>
</dbReference>